<sequence length="78" mass="8989">MSICHRLCWLSVTDTLQLEATSFVDADLRPYISDILWSVETTRGTGYVYALIEHLCKENDYVKFIDGNAVSSPHRLFY</sequence>
<dbReference type="AlphaFoldDB" id="A0A5U7HB16"/>
<dbReference type="GO" id="GO:0006310">
    <property type="term" value="P:DNA recombination"/>
    <property type="evidence" value="ECO:0007669"/>
    <property type="project" value="TreeGrafter"/>
</dbReference>
<gene>
    <name evidence="3" type="ORF">B7823_07045</name>
    <name evidence="2" type="ORF">DSA09_20380</name>
</gene>
<protein>
    <submittedName>
        <fullName evidence="3">Rpn family recombination-promoting nuclease/putative transposase</fullName>
    </submittedName>
</protein>
<dbReference type="EMBL" id="AAGFSO010000016">
    <property type="protein sequence ID" value="EBN4402388.1"/>
    <property type="molecule type" value="Genomic_DNA"/>
</dbReference>
<dbReference type="EMBL" id="AAGSAC010000010">
    <property type="protein sequence ID" value="EBR3632850.1"/>
    <property type="molecule type" value="Genomic_DNA"/>
</dbReference>
<evidence type="ECO:0000259" key="1">
    <source>
        <dbReference type="Pfam" id="PF04754"/>
    </source>
</evidence>
<comment type="caution">
    <text evidence="3">The sequence shown here is derived from an EMBL/GenBank/DDBJ whole genome shotgun (WGS) entry which is preliminary data.</text>
</comment>
<reference evidence="3" key="1">
    <citation type="submission" date="2018-07" db="EMBL/GenBank/DDBJ databases">
        <authorList>
            <consortium name="PulseNet: The National Subtyping Network for Foodborne Disease Surveillance"/>
            <person name="Tarr C.L."/>
            <person name="Trees E."/>
            <person name="Katz L.S."/>
            <person name="Carleton-Romer H.A."/>
            <person name="Stroika S."/>
            <person name="Kucerova Z."/>
            <person name="Roache K.F."/>
            <person name="Sabol A.L."/>
            <person name="Besser J."/>
            <person name="Gerner-Smidt P."/>
        </authorList>
    </citation>
    <scope>NUCLEOTIDE SEQUENCE</scope>
    <source>
        <strain evidence="3">PNUSAS011535</strain>
        <strain evidence="2">PNUSAS044948</strain>
    </source>
</reference>
<accession>A0A5U7HB16</accession>
<proteinExistence type="predicted"/>
<evidence type="ECO:0000313" key="3">
    <source>
        <dbReference type="EMBL" id="EBR3632850.1"/>
    </source>
</evidence>
<dbReference type="InterPro" id="IPR006842">
    <property type="entry name" value="Transposase_31"/>
</dbReference>
<dbReference type="InterPro" id="IPR051699">
    <property type="entry name" value="Rpn/YhgA-like_nuclease"/>
</dbReference>
<dbReference type="PANTHER" id="PTHR34611:SF2">
    <property type="entry name" value="INACTIVE RECOMBINATION-PROMOTING NUCLEASE-LIKE PROTEIN RPNE-RELATED"/>
    <property type="match status" value="1"/>
</dbReference>
<organism evidence="3">
    <name type="scientific">Salmonella enterica</name>
    <name type="common">Salmonella choleraesuis</name>
    <dbReference type="NCBI Taxonomy" id="28901"/>
    <lineage>
        <taxon>Bacteria</taxon>
        <taxon>Pseudomonadati</taxon>
        <taxon>Pseudomonadota</taxon>
        <taxon>Gammaproteobacteria</taxon>
        <taxon>Enterobacterales</taxon>
        <taxon>Enterobacteriaceae</taxon>
        <taxon>Salmonella</taxon>
    </lineage>
</organism>
<dbReference type="PANTHER" id="PTHR34611">
    <property type="match status" value="1"/>
</dbReference>
<name>A0A5U7HB16_SALER</name>
<dbReference type="Pfam" id="PF04754">
    <property type="entry name" value="Transposase_31"/>
    <property type="match status" value="1"/>
</dbReference>
<dbReference type="GO" id="GO:1990238">
    <property type="term" value="F:double-stranded DNA endonuclease activity"/>
    <property type="evidence" value="ECO:0007669"/>
    <property type="project" value="TreeGrafter"/>
</dbReference>
<feature type="domain" description="Transposase (putative) YhgA-like" evidence="1">
    <location>
        <begin position="13"/>
        <end position="63"/>
    </location>
</feature>
<evidence type="ECO:0000313" key="2">
    <source>
        <dbReference type="EMBL" id="EBN4402388.1"/>
    </source>
</evidence>